<dbReference type="Proteomes" id="UP000326939">
    <property type="component" value="Chromosome 13"/>
</dbReference>
<keyword evidence="4" id="KW-0472">Membrane</keyword>
<keyword evidence="6" id="KW-1185">Reference proteome</keyword>
<dbReference type="AlphaFoldDB" id="A0A5N5KHT7"/>
<organism evidence="5 6">
    <name type="scientific">Salix brachista</name>
    <dbReference type="NCBI Taxonomy" id="2182728"/>
    <lineage>
        <taxon>Eukaryota</taxon>
        <taxon>Viridiplantae</taxon>
        <taxon>Streptophyta</taxon>
        <taxon>Embryophyta</taxon>
        <taxon>Tracheophyta</taxon>
        <taxon>Spermatophyta</taxon>
        <taxon>Magnoliopsida</taxon>
        <taxon>eudicotyledons</taxon>
        <taxon>Gunneridae</taxon>
        <taxon>Pentapetalae</taxon>
        <taxon>rosids</taxon>
        <taxon>fabids</taxon>
        <taxon>Malpighiales</taxon>
        <taxon>Salicaceae</taxon>
        <taxon>Saliceae</taxon>
        <taxon>Salix</taxon>
    </lineage>
</organism>
<protein>
    <submittedName>
        <fullName evidence="5">Uncharacterized protein</fullName>
    </submittedName>
</protein>
<accession>A0A5N5KHT7</accession>
<gene>
    <name evidence="5" type="ORF">DKX38_019962</name>
</gene>
<evidence type="ECO:0000256" key="2">
    <source>
        <dbReference type="ARBA" id="ARBA00022643"/>
    </source>
</evidence>
<evidence type="ECO:0000256" key="3">
    <source>
        <dbReference type="ARBA" id="ARBA00022857"/>
    </source>
</evidence>
<reference evidence="6" key="1">
    <citation type="journal article" date="2019" name="Gigascience">
        <title>De novo genome assembly of the endangered Acer yangbiense, a plant species with extremely small populations endemic to Yunnan Province, China.</title>
        <authorList>
            <person name="Yang J."/>
            <person name="Wariss H.M."/>
            <person name="Tao L."/>
            <person name="Zhang R."/>
            <person name="Yun Q."/>
            <person name="Hollingsworth P."/>
            <person name="Dao Z."/>
            <person name="Luo G."/>
            <person name="Guo H."/>
            <person name="Ma Y."/>
            <person name="Sun W."/>
        </authorList>
    </citation>
    <scope>NUCLEOTIDE SEQUENCE [LARGE SCALE GENOMIC DNA]</scope>
    <source>
        <strain evidence="6">cv. br00</strain>
    </source>
</reference>
<keyword evidence="4" id="KW-1133">Transmembrane helix</keyword>
<dbReference type="GO" id="GO:0010181">
    <property type="term" value="F:FMN binding"/>
    <property type="evidence" value="ECO:0007669"/>
    <property type="project" value="InterPro"/>
</dbReference>
<keyword evidence="3" id="KW-0521">NADP</keyword>
<comment type="caution">
    <text evidence="5">The sequence shown here is derived from an EMBL/GenBank/DDBJ whole genome shotgun (WGS) entry which is preliminary data.</text>
</comment>
<keyword evidence="2" id="KW-0288">FMN</keyword>
<feature type="transmembrane region" description="Helical" evidence="4">
    <location>
        <begin position="80"/>
        <end position="96"/>
    </location>
</feature>
<dbReference type="InterPro" id="IPR045247">
    <property type="entry name" value="Oye-like"/>
</dbReference>
<evidence type="ECO:0000313" key="5">
    <source>
        <dbReference type="EMBL" id="KAB5529881.1"/>
    </source>
</evidence>
<keyword evidence="1" id="KW-0285">Flavoprotein</keyword>
<dbReference type="Gene3D" id="3.20.20.70">
    <property type="entry name" value="Aldolase class I"/>
    <property type="match status" value="1"/>
</dbReference>
<dbReference type="GO" id="GO:0016491">
    <property type="term" value="F:oxidoreductase activity"/>
    <property type="evidence" value="ECO:0007669"/>
    <property type="project" value="InterPro"/>
</dbReference>
<evidence type="ECO:0000313" key="6">
    <source>
        <dbReference type="Proteomes" id="UP000326939"/>
    </source>
</evidence>
<dbReference type="InterPro" id="IPR013785">
    <property type="entry name" value="Aldolase_TIM"/>
</dbReference>
<evidence type="ECO:0000256" key="4">
    <source>
        <dbReference type="SAM" id="Phobius"/>
    </source>
</evidence>
<keyword evidence="4" id="KW-0812">Transmembrane</keyword>
<evidence type="ECO:0000256" key="1">
    <source>
        <dbReference type="ARBA" id="ARBA00022630"/>
    </source>
</evidence>
<name>A0A5N5KHT7_9ROSI</name>
<dbReference type="EMBL" id="VDCV01000013">
    <property type="protein sequence ID" value="KAB5529881.1"/>
    <property type="molecule type" value="Genomic_DNA"/>
</dbReference>
<dbReference type="PANTHER" id="PTHR22893:SF91">
    <property type="entry name" value="NADPH DEHYDROGENASE 2-RELATED"/>
    <property type="match status" value="1"/>
</dbReference>
<dbReference type="SUPFAM" id="SSF51395">
    <property type="entry name" value="FMN-linked oxidoreductases"/>
    <property type="match status" value="1"/>
</dbReference>
<dbReference type="PANTHER" id="PTHR22893">
    <property type="entry name" value="NADH OXIDOREDUCTASE-RELATED"/>
    <property type="match status" value="1"/>
</dbReference>
<proteinExistence type="predicted"/>
<sequence>MITKHQTFPFVIRFSSVEDQVTAAELKHEDQASHESHEDNTAVITAELKHEDQEDQLKFSSSNCNDDYCSHNHFQKMKRLIWFLVNFSTLLAFAVFQPDGQAPVSSTDKPISFPLEGMEFTPPRRLRTDEIPQIVDDFRIAARNAIEAGKLSFSETLNFLTGILTS</sequence>